<evidence type="ECO:0000259" key="2">
    <source>
        <dbReference type="SMART" id="SM00903"/>
    </source>
</evidence>
<feature type="domain" description="Flavin reductase like" evidence="2">
    <location>
        <begin position="25"/>
        <end position="167"/>
    </location>
</feature>
<dbReference type="GO" id="GO:0042602">
    <property type="term" value="F:riboflavin reductase (NADPH) activity"/>
    <property type="evidence" value="ECO:0007669"/>
    <property type="project" value="TreeGrafter"/>
</dbReference>
<evidence type="ECO:0000313" key="4">
    <source>
        <dbReference type="Proteomes" id="UP000886842"/>
    </source>
</evidence>
<dbReference type="SUPFAM" id="SSF50475">
    <property type="entry name" value="FMN-binding split barrel"/>
    <property type="match status" value="1"/>
</dbReference>
<dbReference type="AlphaFoldDB" id="A0A9D1KMR2"/>
<dbReference type="InterPro" id="IPR012349">
    <property type="entry name" value="Split_barrel_FMN-bd"/>
</dbReference>
<proteinExistence type="predicted"/>
<dbReference type="Pfam" id="PF01613">
    <property type="entry name" value="Flavin_Reduct"/>
    <property type="match status" value="1"/>
</dbReference>
<dbReference type="Proteomes" id="UP000886842">
    <property type="component" value="Unassembled WGS sequence"/>
</dbReference>
<accession>A0A9D1KMR2</accession>
<name>A0A9D1KMR2_9ACTN</name>
<keyword evidence="1" id="KW-0560">Oxidoreductase</keyword>
<dbReference type="GO" id="GO:0006208">
    <property type="term" value="P:pyrimidine nucleobase catabolic process"/>
    <property type="evidence" value="ECO:0007669"/>
    <property type="project" value="TreeGrafter"/>
</dbReference>
<dbReference type="SMART" id="SM00903">
    <property type="entry name" value="Flavin_Reduct"/>
    <property type="match status" value="1"/>
</dbReference>
<comment type="caution">
    <text evidence="3">The sequence shown here is derived from an EMBL/GenBank/DDBJ whole genome shotgun (WGS) entry which is preliminary data.</text>
</comment>
<dbReference type="PANTHER" id="PTHR30466">
    <property type="entry name" value="FLAVIN REDUCTASE"/>
    <property type="match status" value="1"/>
</dbReference>
<dbReference type="Gene3D" id="2.30.110.10">
    <property type="entry name" value="Electron Transport, Fmn-binding Protein, Chain A"/>
    <property type="match status" value="1"/>
</dbReference>
<organism evidence="3 4">
    <name type="scientific">Candidatus Avipropionibacterium avicola</name>
    <dbReference type="NCBI Taxonomy" id="2840701"/>
    <lineage>
        <taxon>Bacteria</taxon>
        <taxon>Bacillati</taxon>
        <taxon>Actinomycetota</taxon>
        <taxon>Actinomycetes</taxon>
        <taxon>Propionibacteriales</taxon>
        <taxon>Propionibacteriaceae</taxon>
        <taxon>Propionibacteriaceae incertae sedis</taxon>
        <taxon>Candidatus Avipropionibacterium</taxon>
    </lineage>
</organism>
<dbReference type="EMBL" id="DVLP01000165">
    <property type="protein sequence ID" value="HIT75017.1"/>
    <property type="molecule type" value="Genomic_DNA"/>
</dbReference>
<evidence type="ECO:0000256" key="1">
    <source>
        <dbReference type="ARBA" id="ARBA00023002"/>
    </source>
</evidence>
<dbReference type="InterPro" id="IPR002563">
    <property type="entry name" value="Flavin_Rdtase-like_dom"/>
</dbReference>
<dbReference type="InterPro" id="IPR050268">
    <property type="entry name" value="NADH-dep_flavin_reductase"/>
</dbReference>
<protein>
    <submittedName>
        <fullName evidence="3">Flavin reductase family protein</fullName>
    </submittedName>
</protein>
<reference evidence="3" key="2">
    <citation type="journal article" date="2021" name="PeerJ">
        <title>Extensive microbial diversity within the chicken gut microbiome revealed by metagenomics and culture.</title>
        <authorList>
            <person name="Gilroy R."/>
            <person name="Ravi A."/>
            <person name="Getino M."/>
            <person name="Pursley I."/>
            <person name="Horton D.L."/>
            <person name="Alikhan N.F."/>
            <person name="Baker D."/>
            <person name="Gharbi K."/>
            <person name="Hall N."/>
            <person name="Watson M."/>
            <person name="Adriaenssens E.M."/>
            <person name="Foster-Nyarko E."/>
            <person name="Jarju S."/>
            <person name="Secka A."/>
            <person name="Antonio M."/>
            <person name="Oren A."/>
            <person name="Chaudhuri R.R."/>
            <person name="La Ragione R."/>
            <person name="Hildebrand F."/>
            <person name="Pallen M.J."/>
        </authorList>
    </citation>
    <scope>NUCLEOTIDE SEQUENCE</scope>
    <source>
        <strain evidence="3">ChiGjej1B1-24693</strain>
    </source>
</reference>
<evidence type="ECO:0000313" key="3">
    <source>
        <dbReference type="EMBL" id="HIT75017.1"/>
    </source>
</evidence>
<dbReference type="GO" id="GO:0010181">
    <property type="term" value="F:FMN binding"/>
    <property type="evidence" value="ECO:0007669"/>
    <property type="project" value="InterPro"/>
</dbReference>
<gene>
    <name evidence="3" type="ORF">IAA98_05480</name>
</gene>
<reference evidence="3" key="1">
    <citation type="submission" date="2020-10" db="EMBL/GenBank/DDBJ databases">
        <authorList>
            <person name="Gilroy R."/>
        </authorList>
    </citation>
    <scope>NUCLEOTIDE SEQUENCE</scope>
    <source>
        <strain evidence="3">ChiGjej1B1-24693</strain>
    </source>
</reference>
<dbReference type="PANTHER" id="PTHR30466:SF1">
    <property type="entry name" value="FMN REDUCTASE (NADH) RUTF"/>
    <property type="match status" value="1"/>
</dbReference>
<sequence length="173" mass="18276">MSAEALSPVTSTTSGIDAEQFRAIFRAHPAGVAVVTLHDGHRPVGFTATSVISVSAEPPLVAFSVSTGSSSWPALSASRQVVINFLADDQASLSARFAASGVDRFADGGWRPLPSGVPVLDGCSGWIEAAIHSRLPAADSRIVLVEAMAAWGTGRQPLVYRDRSYHKLIEYEI</sequence>